<keyword evidence="6" id="KW-1185">Reference proteome</keyword>
<sequence>MEMDAEFQNQTNLIINYLPQTLTDEEFRTMFVSIGPIKSCKICRDKATGYSYGFGFVDFHSPEDAERAITTLNGLQVQNKRIKVAFARPGGDETKGANVYIRNLPKHFTEDDIEKLFNRFGDIIQKRVLCESNGTSKGVGFILFSKKSEADEAIKEMNGKTPPGGGSALSLKYADDNAKKVRPPDVGYGMIHSPRYPSPYGPVRSMGGNRNRYNPMASSGSYGGSGAGGYGAAGYGATPTQPNGPDGFILFVYNIGNNANERLLWQLFSPYGSVSKVNVIYDHNKGQCKGYGFVTMTDFYEAQDAIYALNGYELYGRQLAVSFKKSKFSHWVQNLLSLFFLCFETAFIWCEGTSHCTSFLGSQVLGYVPLRFIVFPQVFFLCLVDHNNLEAAPPVTLATLNVAYSYKNSKNI</sequence>
<dbReference type="InterPro" id="IPR002343">
    <property type="entry name" value="Hud_Sxl_RNA"/>
</dbReference>
<dbReference type="Pfam" id="PF00076">
    <property type="entry name" value="RRM_1"/>
    <property type="match status" value="3"/>
</dbReference>
<dbReference type="PANTHER" id="PTHR10352">
    <property type="entry name" value="EUKARYOTIC TRANSLATION INITIATION FACTOR 3 SUBUNIT G"/>
    <property type="match status" value="1"/>
</dbReference>
<dbReference type="Gene3D" id="3.30.70.330">
    <property type="match status" value="3"/>
</dbReference>
<evidence type="ECO:0000313" key="5">
    <source>
        <dbReference type="EMBL" id="KAJ8311249.1"/>
    </source>
</evidence>
<dbReference type="CDD" id="cd12649">
    <property type="entry name" value="RRM1_SXL"/>
    <property type="match status" value="1"/>
</dbReference>
<evidence type="ECO:0000313" key="6">
    <source>
        <dbReference type="Proteomes" id="UP001217089"/>
    </source>
</evidence>
<protein>
    <recommendedName>
        <fullName evidence="4">RRM domain-containing protein</fullName>
    </recommendedName>
</protein>
<dbReference type="SMART" id="SM00360">
    <property type="entry name" value="RRM"/>
    <property type="match status" value="3"/>
</dbReference>
<dbReference type="Proteomes" id="UP001217089">
    <property type="component" value="Unassembled WGS sequence"/>
</dbReference>
<dbReference type="InterPro" id="IPR012677">
    <property type="entry name" value="Nucleotide-bd_a/b_plait_sf"/>
</dbReference>
<reference evidence="5 6" key="1">
    <citation type="submission" date="2022-12" db="EMBL/GenBank/DDBJ databases">
        <title>Chromosome-level genome of Tegillarca granosa.</title>
        <authorList>
            <person name="Kim J."/>
        </authorList>
    </citation>
    <scope>NUCLEOTIDE SEQUENCE [LARGE SCALE GENOMIC DNA]</scope>
    <source>
        <strain evidence="5">Teg-2019</strain>
        <tissue evidence="5">Adductor muscle</tissue>
    </source>
</reference>
<accession>A0ABQ9F1N1</accession>
<keyword evidence="2 3" id="KW-0694">RNA-binding</keyword>
<dbReference type="InterPro" id="IPR000504">
    <property type="entry name" value="RRM_dom"/>
</dbReference>
<evidence type="ECO:0000256" key="1">
    <source>
        <dbReference type="ARBA" id="ARBA00022737"/>
    </source>
</evidence>
<feature type="domain" description="RRM" evidence="4">
    <location>
        <begin position="97"/>
        <end position="176"/>
    </location>
</feature>
<dbReference type="PROSITE" id="PS50102">
    <property type="entry name" value="RRM"/>
    <property type="match status" value="3"/>
</dbReference>
<name>A0ABQ9F1N1_TEGGR</name>
<feature type="domain" description="RRM" evidence="4">
    <location>
        <begin position="248"/>
        <end position="326"/>
    </location>
</feature>
<evidence type="ECO:0000256" key="3">
    <source>
        <dbReference type="PROSITE-ProRule" id="PRU00176"/>
    </source>
</evidence>
<organism evidence="5 6">
    <name type="scientific">Tegillarca granosa</name>
    <name type="common">Malaysian cockle</name>
    <name type="synonym">Anadara granosa</name>
    <dbReference type="NCBI Taxonomy" id="220873"/>
    <lineage>
        <taxon>Eukaryota</taxon>
        <taxon>Metazoa</taxon>
        <taxon>Spiralia</taxon>
        <taxon>Lophotrochozoa</taxon>
        <taxon>Mollusca</taxon>
        <taxon>Bivalvia</taxon>
        <taxon>Autobranchia</taxon>
        <taxon>Pteriomorphia</taxon>
        <taxon>Arcoida</taxon>
        <taxon>Arcoidea</taxon>
        <taxon>Arcidae</taxon>
        <taxon>Tegillarca</taxon>
    </lineage>
</organism>
<keyword evidence="1" id="KW-0677">Repeat</keyword>
<evidence type="ECO:0000256" key="2">
    <source>
        <dbReference type="ARBA" id="ARBA00022884"/>
    </source>
</evidence>
<dbReference type="InterPro" id="IPR035979">
    <property type="entry name" value="RBD_domain_sf"/>
</dbReference>
<evidence type="ECO:0000259" key="4">
    <source>
        <dbReference type="PROSITE" id="PS50102"/>
    </source>
</evidence>
<dbReference type="PRINTS" id="PR00961">
    <property type="entry name" value="HUDSXLRNA"/>
</dbReference>
<proteinExistence type="predicted"/>
<dbReference type="EMBL" id="JARBDR010000523">
    <property type="protein sequence ID" value="KAJ8311249.1"/>
    <property type="molecule type" value="Genomic_DNA"/>
</dbReference>
<dbReference type="SUPFAM" id="SSF54928">
    <property type="entry name" value="RNA-binding domain, RBD"/>
    <property type="match status" value="2"/>
</dbReference>
<gene>
    <name evidence="5" type="ORF">KUTeg_011206</name>
</gene>
<comment type="caution">
    <text evidence="5">The sequence shown here is derived from an EMBL/GenBank/DDBJ whole genome shotgun (WGS) entry which is preliminary data.</text>
</comment>
<feature type="domain" description="RRM" evidence="4">
    <location>
        <begin position="11"/>
        <end position="89"/>
    </location>
</feature>